<sequence>MSGKRTRCAVLAAVAATALSGCGLSSGSALPLDVGPGTIQPLPGLEDVTLTVGSKDFTENWILGYIAEFALAAAGAEIRDLTNIQGSNSAREALEAGQIDLQWEYTGTSWISYNGFTDPIPDAMEQFEAVREVDRERHGIEWIAMSPVDNTYAFALNQANHARLGVDTLSEMAELVNADPAEGTFCVETEFASRNDGMPGVEATYGFTAVPGNIHTLGTGPIYQATADGTTCNFGEIFSTDGRVKGLDLVVLEDDLSFFPRYNAAVTVRTDTLADHPEIEEVLTPVAEALNNEIMADLNARVDVDGADPDQVALDWLVSEGFVSPG</sequence>
<dbReference type="RefSeq" id="WP_051313537.1">
    <property type="nucleotide sequence ID" value="NZ_AUBJ02000001.1"/>
</dbReference>
<dbReference type="Gene3D" id="3.40.190.120">
    <property type="entry name" value="Osmoprotection protein (prox), domain 2"/>
    <property type="match status" value="1"/>
</dbReference>
<feature type="domain" description="ABC-type glycine betaine transport system substrate-binding" evidence="2">
    <location>
        <begin position="49"/>
        <end position="317"/>
    </location>
</feature>
<evidence type="ECO:0000313" key="4">
    <source>
        <dbReference type="Proteomes" id="UP000791080"/>
    </source>
</evidence>
<evidence type="ECO:0000256" key="1">
    <source>
        <dbReference type="SAM" id="SignalP"/>
    </source>
</evidence>
<evidence type="ECO:0000259" key="2">
    <source>
        <dbReference type="Pfam" id="PF04069"/>
    </source>
</evidence>
<dbReference type="EMBL" id="AUBJ02000001">
    <property type="protein sequence ID" value="MCP2332920.1"/>
    <property type="molecule type" value="Genomic_DNA"/>
</dbReference>
<dbReference type="InterPro" id="IPR007210">
    <property type="entry name" value="ABC_Gly_betaine_transp_sub-bd"/>
</dbReference>
<dbReference type="Pfam" id="PF04069">
    <property type="entry name" value="OpuAC"/>
    <property type="match status" value="1"/>
</dbReference>
<organism evidence="3 4">
    <name type="scientific">Actinoalloteichus caeruleus DSM 43889</name>
    <dbReference type="NCBI Taxonomy" id="1120930"/>
    <lineage>
        <taxon>Bacteria</taxon>
        <taxon>Bacillati</taxon>
        <taxon>Actinomycetota</taxon>
        <taxon>Actinomycetes</taxon>
        <taxon>Pseudonocardiales</taxon>
        <taxon>Pseudonocardiaceae</taxon>
        <taxon>Actinoalloteichus</taxon>
        <taxon>Actinoalloteichus cyanogriseus</taxon>
    </lineage>
</organism>
<protein>
    <submittedName>
        <fullName evidence="3">Osmoprotectant transport system substrate-binding protein</fullName>
    </submittedName>
</protein>
<feature type="signal peptide" evidence="1">
    <location>
        <begin position="1"/>
        <end position="31"/>
    </location>
</feature>
<name>A0ABT1JK75_ACTCY</name>
<dbReference type="PROSITE" id="PS51257">
    <property type="entry name" value="PROKAR_LIPOPROTEIN"/>
    <property type="match status" value="1"/>
</dbReference>
<dbReference type="Gene3D" id="3.40.190.10">
    <property type="entry name" value="Periplasmic binding protein-like II"/>
    <property type="match status" value="1"/>
</dbReference>
<dbReference type="SUPFAM" id="SSF53850">
    <property type="entry name" value="Periplasmic binding protein-like II"/>
    <property type="match status" value="1"/>
</dbReference>
<keyword evidence="4" id="KW-1185">Reference proteome</keyword>
<comment type="caution">
    <text evidence="3">The sequence shown here is derived from an EMBL/GenBank/DDBJ whole genome shotgun (WGS) entry which is preliminary data.</text>
</comment>
<dbReference type="Proteomes" id="UP000791080">
    <property type="component" value="Unassembled WGS sequence"/>
</dbReference>
<gene>
    <name evidence="3" type="ORF">G443_003190</name>
</gene>
<accession>A0ABT1JK75</accession>
<evidence type="ECO:0000313" key="3">
    <source>
        <dbReference type="EMBL" id="MCP2332920.1"/>
    </source>
</evidence>
<reference evidence="3 4" key="1">
    <citation type="submission" date="2022-06" db="EMBL/GenBank/DDBJ databases">
        <title>Genomic Encyclopedia of Type Strains, Phase I: the one thousand microbial genomes (KMG-I) project.</title>
        <authorList>
            <person name="Kyrpides N."/>
        </authorList>
    </citation>
    <scope>NUCLEOTIDE SEQUENCE [LARGE SCALE GENOMIC DNA]</scope>
    <source>
        <strain evidence="3 4">DSM 43889</strain>
    </source>
</reference>
<proteinExistence type="predicted"/>
<keyword evidence="1" id="KW-0732">Signal</keyword>
<dbReference type="CDD" id="cd13611">
    <property type="entry name" value="PBP2_YehZ"/>
    <property type="match status" value="1"/>
</dbReference>
<feature type="chain" id="PRO_5045641753" evidence="1">
    <location>
        <begin position="32"/>
        <end position="326"/>
    </location>
</feature>